<feature type="compositionally biased region" description="Basic and acidic residues" evidence="13">
    <location>
        <begin position="291"/>
        <end position="313"/>
    </location>
</feature>
<dbReference type="PANTHER" id="PTHR14269">
    <property type="entry name" value="CDP-DIACYLGLYCEROL--GLYCEROL-3-PHOSPHATE 3-PHOSPHATIDYLTRANSFERASE-RELATED"/>
    <property type="match status" value="1"/>
</dbReference>
<dbReference type="EMBL" id="JACRUO010000003">
    <property type="protein sequence ID" value="MBD3690269.1"/>
    <property type="molecule type" value="Genomic_DNA"/>
</dbReference>
<evidence type="ECO:0000313" key="16">
    <source>
        <dbReference type="Proteomes" id="UP000627538"/>
    </source>
</evidence>
<proteinExistence type="inferred from homology"/>
<dbReference type="PROSITE" id="PS00379">
    <property type="entry name" value="CDP_ALCOHOL_P_TRANSF"/>
    <property type="match status" value="1"/>
</dbReference>
<evidence type="ECO:0000256" key="2">
    <source>
        <dbReference type="ARBA" id="ARBA00010441"/>
    </source>
</evidence>
<dbReference type="AlphaFoldDB" id="A0A8I0GAQ8"/>
<dbReference type="GO" id="GO:0046474">
    <property type="term" value="P:glycerophospholipid biosynthetic process"/>
    <property type="evidence" value="ECO:0007669"/>
    <property type="project" value="TreeGrafter"/>
</dbReference>
<evidence type="ECO:0000256" key="9">
    <source>
        <dbReference type="ARBA" id="ARBA00023209"/>
    </source>
</evidence>
<evidence type="ECO:0000256" key="10">
    <source>
        <dbReference type="ARBA" id="ARBA00023264"/>
    </source>
</evidence>
<evidence type="ECO:0000256" key="4">
    <source>
        <dbReference type="ARBA" id="ARBA00022679"/>
    </source>
</evidence>
<dbReference type="NCBIfam" id="TIGR00560">
    <property type="entry name" value="pgsA"/>
    <property type="match status" value="1"/>
</dbReference>
<dbReference type="UniPathway" id="UPA00085"/>
<organism evidence="15 16">
    <name type="scientific">Nanchangia anserum</name>
    <dbReference type="NCBI Taxonomy" id="2692125"/>
    <lineage>
        <taxon>Bacteria</taxon>
        <taxon>Bacillati</taxon>
        <taxon>Actinomycetota</taxon>
        <taxon>Actinomycetes</taxon>
        <taxon>Actinomycetales</taxon>
        <taxon>Actinomycetaceae</taxon>
        <taxon>Nanchangia</taxon>
    </lineage>
</organism>
<evidence type="ECO:0000256" key="5">
    <source>
        <dbReference type="ARBA" id="ARBA00022692"/>
    </source>
</evidence>
<keyword evidence="9" id="KW-0594">Phospholipid biosynthesis</keyword>
<evidence type="ECO:0000256" key="13">
    <source>
        <dbReference type="SAM" id="MobiDB-lite"/>
    </source>
</evidence>
<evidence type="ECO:0000256" key="3">
    <source>
        <dbReference type="ARBA" id="ARBA00022516"/>
    </source>
</evidence>
<feature type="compositionally biased region" description="Basic and acidic residues" evidence="13">
    <location>
        <begin position="235"/>
        <end position="254"/>
    </location>
</feature>
<evidence type="ECO:0000256" key="8">
    <source>
        <dbReference type="ARBA" id="ARBA00023136"/>
    </source>
</evidence>
<dbReference type="InterPro" id="IPR043130">
    <property type="entry name" value="CDP-OH_PTrfase_TM_dom"/>
</dbReference>
<comment type="caution">
    <text evidence="15">The sequence shown here is derived from an EMBL/GenBank/DDBJ whole genome shotgun (WGS) entry which is preliminary data.</text>
</comment>
<comment type="subcellular location">
    <subcellularLocation>
        <location evidence="1">Membrane</location>
        <topology evidence="1">Multi-pass membrane protein</topology>
    </subcellularLocation>
</comment>
<feature type="compositionally biased region" description="Low complexity" evidence="13">
    <location>
        <begin position="497"/>
        <end position="512"/>
    </location>
</feature>
<keyword evidence="16" id="KW-1185">Reference proteome</keyword>
<feature type="transmembrane region" description="Helical" evidence="14">
    <location>
        <begin position="169"/>
        <end position="194"/>
    </location>
</feature>
<evidence type="ECO:0000256" key="1">
    <source>
        <dbReference type="ARBA" id="ARBA00004141"/>
    </source>
</evidence>
<feature type="transmembrane region" description="Helical" evidence="14">
    <location>
        <begin position="28"/>
        <end position="60"/>
    </location>
</feature>
<keyword evidence="6 14" id="KW-1133">Transmembrane helix</keyword>
<protein>
    <recommendedName>
        <fullName evidence="11">CDP-diacylglycerol--glycerol-3-phosphate 3-phosphatidyltransferase</fullName>
        <ecNumber evidence="11">2.7.8.5</ecNumber>
    </recommendedName>
</protein>
<comment type="similarity">
    <text evidence="2 12">Belongs to the CDP-alcohol phosphatidyltransferase class-I family.</text>
</comment>
<dbReference type="Gene3D" id="1.20.120.1760">
    <property type="match status" value="1"/>
</dbReference>
<evidence type="ECO:0000313" key="15">
    <source>
        <dbReference type="EMBL" id="MBD3690269.1"/>
    </source>
</evidence>
<keyword evidence="8 14" id="KW-0472">Membrane</keyword>
<feature type="compositionally biased region" description="Basic and acidic residues" evidence="13">
    <location>
        <begin position="521"/>
        <end position="531"/>
    </location>
</feature>
<dbReference type="PANTHER" id="PTHR14269:SF62">
    <property type="entry name" value="CDP-DIACYLGLYCEROL--GLYCEROL-3-PHOSPHATE 3-PHOSPHATIDYLTRANSFERASE 1, CHLOROPLASTIC"/>
    <property type="match status" value="1"/>
</dbReference>
<feature type="compositionally biased region" description="Basic and acidic residues" evidence="13">
    <location>
        <begin position="388"/>
        <end position="401"/>
    </location>
</feature>
<feature type="compositionally biased region" description="Basic and acidic residues" evidence="13">
    <location>
        <begin position="363"/>
        <end position="374"/>
    </location>
</feature>
<keyword evidence="5 14" id="KW-0812">Transmembrane</keyword>
<feature type="transmembrane region" description="Helical" evidence="14">
    <location>
        <begin position="147"/>
        <end position="163"/>
    </location>
</feature>
<dbReference type="InterPro" id="IPR050324">
    <property type="entry name" value="CDP-alcohol_PTase-I"/>
</dbReference>
<evidence type="ECO:0000256" key="7">
    <source>
        <dbReference type="ARBA" id="ARBA00023098"/>
    </source>
</evidence>
<dbReference type="InterPro" id="IPR004570">
    <property type="entry name" value="Phosphatidylglycerol_P_synth"/>
</dbReference>
<keyword evidence="7" id="KW-0443">Lipid metabolism</keyword>
<keyword evidence="10" id="KW-1208">Phospholipid metabolism</keyword>
<dbReference type="GO" id="GO:0008444">
    <property type="term" value="F:CDP-diacylglycerol-glycerol-3-phosphate 3-phosphatidyltransferase activity"/>
    <property type="evidence" value="ECO:0007669"/>
    <property type="project" value="UniProtKB-UniRule"/>
</dbReference>
<dbReference type="Proteomes" id="UP000627538">
    <property type="component" value="Unassembled WGS sequence"/>
</dbReference>
<dbReference type="EC" id="2.7.8.5" evidence="11"/>
<evidence type="ECO:0000256" key="12">
    <source>
        <dbReference type="RuleBase" id="RU003750"/>
    </source>
</evidence>
<keyword evidence="3" id="KW-0444">Lipid biosynthesis</keyword>
<dbReference type="RefSeq" id="WP_191072373.1">
    <property type="nucleotide sequence ID" value="NZ_CP060506.1"/>
</dbReference>
<dbReference type="InterPro" id="IPR000462">
    <property type="entry name" value="CDP-OH_P_trans"/>
</dbReference>
<feature type="compositionally biased region" description="Polar residues" evidence="13">
    <location>
        <begin position="603"/>
        <end position="614"/>
    </location>
</feature>
<gene>
    <name evidence="15" type="primary">pgsA</name>
    <name evidence="15" type="ORF">H8R10_08530</name>
</gene>
<accession>A0A8I0GAQ8</accession>
<evidence type="ECO:0000256" key="11">
    <source>
        <dbReference type="NCBIfam" id="TIGR00560"/>
    </source>
</evidence>
<feature type="compositionally biased region" description="Basic and acidic residues" evidence="13">
    <location>
        <begin position="669"/>
        <end position="684"/>
    </location>
</feature>
<name>A0A8I0GAQ8_9ACTO</name>
<evidence type="ECO:0000256" key="14">
    <source>
        <dbReference type="SAM" id="Phobius"/>
    </source>
</evidence>
<dbReference type="Pfam" id="PF01066">
    <property type="entry name" value="CDP-OH_P_transf"/>
    <property type="match status" value="1"/>
</dbReference>
<dbReference type="GO" id="GO:0016020">
    <property type="term" value="C:membrane"/>
    <property type="evidence" value="ECO:0007669"/>
    <property type="project" value="UniProtKB-SubCell"/>
</dbReference>
<feature type="region of interest" description="Disordered" evidence="13">
    <location>
        <begin position="655"/>
        <end position="713"/>
    </location>
</feature>
<feature type="compositionally biased region" description="Basic and acidic residues" evidence="13">
    <location>
        <begin position="453"/>
        <end position="465"/>
    </location>
</feature>
<feature type="compositionally biased region" description="Polar residues" evidence="13">
    <location>
        <begin position="485"/>
        <end position="495"/>
    </location>
</feature>
<feature type="compositionally biased region" description="Basic and acidic residues" evidence="13">
    <location>
        <begin position="471"/>
        <end position="484"/>
    </location>
</feature>
<dbReference type="InterPro" id="IPR048254">
    <property type="entry name" value="CDP_ALCOHOL_P_TRANSF_CS"/>
</dbReference>
<sequence>MDDQQTKPDEAATVSAWNLPNALTVLRIILVPVFAVCAYIGLAHWWAYLAALIVFCIAAYTDRLDGKIARKRGIITNFGKIADPFADKALMLTAFVMLSVIGVLQWWFTIIVAVREVAVTLLRFVLLRRGKVLPASQGGKAKTVLQILLVFVIMCGQLVQPYSQPASVALFYIAVVVLVAAFAVTVITGILYFTDAYTDNKRAKLERAHAEEARAQQRRIGAGSGAHAATAEEAADSRDADHSAEAGRSRRLESSSRPAADDSEDVRGNVDAAASPHRRSEPGRDAPAPSARDRARTRARHEHVDTKSSERSIPRSTIPRMGTEPVIEIGERASAAPENRGEATRGNVDAKPAPVAVEVHGAGGDKARPSRPDEAPTETIRQPIVADDEPRRHPEETEHARPARPVSVREGKRRVRTEATHRATATPDAQPPSEPVSAKKTVKPERASSGQPKRREDARPRDEVRSASSEHVAREETDRPRANEWSDTAWDSTPSIAVPSTASARAASPAQPERGPQVLRHLRDDELRGIDPVEVSDLAAPPVQEPPETEDTAAPQRPASIRETQADEAAESATPDAPVLSTATDAMGKGPQAGTEDVGGERASTSSQRLQEALSQAEERLRQLEAMIETDRAEISSAPTHIETTSEILARLAARHSVQDSPATPIEPTAEKTQQESAGDDAKAARASGQTGIAGPGIGSGTLFVPPPPAWDD</sequence>
<reference evidence="15 16" key="1">
    <citation type="submission" date="2020-08" db="EMBL/GenBank/DDBJ databases">
        <title>Winkia gen. nov., sp. nov., isolated from faeces of the Anser albifrons in China.</title>
        <authorList>
            <person name="Liu Q."/>
        </authorList>
    </citation>
    <scope>NUCLEOTIDE SEQUENCE [LARGE SCALE GENOMIC DNA]</scope>
    <source>
        <strain evidence="15 16">C62</strain>
    </source>
</reference>
<feature type="region of interest" description="Disordered" evidence="13">
    <location>
        <begin position="208"/>
        <end position="618"/>
    </location>
</feature>
<keyword evidence="4 12" id="KW-0808">Transferase</keyword>
<feature type="compositionally biased region" description="Low complexity" evidence="13">
    <location>
        <begin position="218"/>
        <end position="232"/>
    </location>
</feature>
<evidence type="ECO:0000256" key="6">
    <source>
        <dbReference type="ARBA" id="ARBA00022989"/>
    </source>
</evidence>